<keyword evidence="1" id="KW-0812">Transmembrane</keyword>
<dbReference type="STRING" id="64971.SAMN05421831_10130"/>
<dbReference type="EMBL" id="FNYH01000001">
    <property type="protein sequence ID" value="SEI37378.1"/>
    <property type="molecule type" value="Genomic_DNA"/>
</dbReference>
<reference evidence="3" key="1">
    <citation type="submission" date="2016-10" db="EMBL/GenBank/DDBJ databases">
        <authorList>
            <person name="Varghese N."/>
            <person name="Submissions S."/>
        </authorList>
    </citation>
    <scope>NUCLEOTIDE SEQUENCE [LARGE SCALE GENOMIC DNA]</scope>
    <source>
        <strain evidence="3">DSM 7165</strain>
    </source>
</reference>
<keyword evidence="3" id="KW-1185">Reference proteome</keyword>
<dbReference type="Proteomes" id="UP000242999">
    <property type="component" value="Unassembled WGS sequence"/>
</dbReference>
<feature type="transmembrane region" description="Helical" evidence="1">
    <location>
        <begin position="280"/>
        <end position="300"/>
    </location>
</feature>
<feature type="transmembrane region" description="Helical" evidence="1">
    <location>
        <begin position="320"/>
        <end position="344"/>
    </location>
</feature>
<evidence type="ECO:0000313" key="3">
    <source>
        <dbReference type="Proteomes" id="UP000242999"/>
    </source>
</evidence>
<keyword evidence="1" id="KW-0472">Membrane</keyword>
<feature type="transmembrane region" description="Helical" evidence="1">
    <location>
        <begin position="397"/>
        <end position="417"/>
    </location>
</feature>
<feature type="transmembrane region" description="Helical" evidence="1">
    <location>
        <begin position="178"/>
        <end position="200"/>
    </location>
</feature>
<accession>A0A1H6Q0K7</accession>
<organism evidence="2 3">
    <name type="scientific">Allopseudospirillum japonicum</name>
    <dbReference type="NCBI Taxonomy" id="64971"/>
    <lineage>
        <taxon>Bacteria</taxon>
        <taxon>Pseudomonadati</taxon>
        <taxon>Pseudomonadota</taxon>
        <taxon>Gammaproteobacteria</taxon>
        <taxon>Oceanospirillales</taxon>
        <taxon>Oceanospirillaceae</taxon>
        <taxon>Allopseudospirillum</taxon>
    </lineage>
</organism>
<dbReference type="AlphaFoldDB" id="A0A1H6Q0K7"/>
<keyword evidence="1" id="KW-1133">Transmembrane helix</keyword>
<feature type="transmembrane region" description="Helical" evidence="1">
    <location>
        <begin position="151"/>
        <end position="172"/>
    </location>
</feature>
<sequence length="419" mass="46322">MTFLVKATLLTKHQGANYYYFLDIVSNLALWISFLFSIPRLTSLQKNQSLAMLAIGILLFFYTEKSIDLIQITKNQAIICMLICVSFLKLSSNIFQANQTKRPKSKLISTLFGIHFIGAMINFSSLIIMGDYLKNRDGKINILQAATLTRGFTLAAYWSPLFASMGVALTYAPHADMLSVIIFGLPIAFLGLLITSFFIVRDPLNQNTEGYPLQITLLYIPTTLAVLVLTLSYILPDLSILTIISLSSLVLPFIFLALLKSSAAAQKSYREHLSQNLTNSRGEIALFLCSGAFAAGVSVYLKSLEFSFILFSGPQEVTYILILAAILIFGAVGIHPVTSIAIFGSLLLELPLDANLLANTFLMGWVLGILSSPFSGAHLVFQARYQIPILALPRKNLPFIILLFLINSLAIIFYPFIFN</sequence>
<evidence type="ECO:0000256" key="1">
    <source>
        <dbReference type="SAM" id="Phobius"/>
    </source>
</evidence>
<feature type="transmembrane region" description="Helical" evidence="1">
    <location>
        <begin position="356"/>
        <end position="377"/>
    </location>
</feature>
<gene>
    <name evidence="2" type="ORF">SAMN05421831_10130</name>
</gene>
<feature type="transmembrane region" description="Helical" evidence="1">
    <location>
        <begin position="107"/>
        <end position="130"/>
    </location>
</feature>
<evidence type="ECO:0000313" key="2">
    <source>
        <dbReference type="EMBL" id="SEI37378.1"/>
    </source>
</evidence>
<name>A0A1H6Q0K7_9GAMM</name>
<protein>
    <submittedName>
        <fullName evidence="2">Uncharacterized protein</fullName>
    </submittedName>
</protein>
<feature type="transmembrane region" description="Helical" evidence="1">
    <location>
        <begin position="212"/>
        <end position="234"/>
    </location>
</feature>
<feature type="transmembrane region" description="Helical" evidence="1">
    <location>
        <begin position="240"/>
        <end position="259"/>
    </location>
</feature>
<proteinExistence type="predicted"/>
<feature type="transmembrane region" description="Helical" evidence="1">
    <location>
        <begin position="20"/>
        <end position="38"/>
    </location>
</feature>
<feature type="transmembrane region" description="Helical" evidence="1">
    <location>
        <begin position="44"/>
        <end position="63"/>
    </location>
</feature>
<feature type="transmembrane region" description="Helical" evidence="1">
    <location>
        <begin position="75"/>
        <end position="95"/>
    </location>
</feature>